<evidence type="ECO:0000256" key="8">
    <source>
        <dbReference type="ARBA" id="ARBA00049309"/>
    </source>
</evidence>
<evidence type="ECO:0000256" key="1">
    <source>
        <dbReference type="ARBA" id="ARBA00001928"/>
    </source>
</evidence>
<dbReference type="GO" id="GO:0006527">
    <property type="term" value="P:L-arginine catabolic process"/>
    <property type="evidence" value="ECO:0007669"/>
    <property type="project" value="InterPro"/>
</dbReference>
<dbReference type="PANTHER" id="PTHR40438:SF1">
    <property type="entry name" value="PYRUVOYL-DEPENDENT ARGININE DECARBOXYLASE"/>
    <property type="match status" value="1"/>
</dbReference>
<dbReference type="Gene3D" id="3.50.20.10">
    <property type="entry name" value="Pyruvoyl-Dependent Histidine Decarboxylase, subunit B"/>
    <property type="match status" value="1"/>
</dbReference>
<gene>
    <name evidence="9" type="ORF">COT24_01100</name>
</gene>
<dbReference type="SFLD" id="SFLDS00055">
    <property type="entry name" value="Pyruvoyl-Dependent_Histidine/A"/>
    <property type="match status" value="1"/>
</dbReference>
<dbReference type="EMBL" id="PEXU01000013">
    <property type="protein sequence ID" value="PIS42905.1"/>
    <property type="molecule type" value="Genomic_DNA"/>
</dbReference>
<accession>A0A2H0YWP6</accession>
<evidence type="ECO:0000313" key="10">
    <source>
        <dbReference type="Proteomes" id="UP000231542"/>
    </source>
</evidence>
<reference evidence="9 10" key="1">
    <citation type="submission" date="2017-09" db="EMBL/GenBank/DDBJ databases">
        <title>Depth-based differentiation of microbial function through sediment-hosted aquifers and enrichment of novel symbionts in the deep terrestrial subsurface.</title>
        <authorList>
            <person name="Probst A.J."/>
            <person name="Ladd B."/>
            <person name="Jarett J.K."/>
            <person name="Geller-Mcgrath D.E."/>
            <person name="Sieber C.M."/>
            <person name="Emerson J.B."/>
            <person name="Anantharaman K."/>
            <person name="Thomas B.C."/>
            <person name="Malmstrom R."/>
            <person name="Stieglmeier M."/>
            <person name="Klingl A."/>
            <person name="Woyke T."/>
            <person name="Ryan C.M."/>
            <person name="Banfield J.F."/>
        </authorList>
    </citation>
    <scope>NUCLEOTIDE SEQUENCE [LARGE SCALE GENOMIC DNA]</scope>
    <source>
        <strain evidence="9">CG08_land_8_20_14_0_20_40_16</strain>
    </source>
</reference>
<dbReference type="PANTHER" id="PTHR40438">
    <property type="entry name" value="PYRUVOYL-DEPENDENT ARGININE DECARBOXYLASE"/>
    <property type="match status" value="1"/>
</dbReference>
<comment type="cofactor">
    <cofactor evidence="1">
        <name>pyruvate</name>
        <dbReference type="ChEBI" id="CHEBI:15361"/>
    </cofactor>
</comment>
<keyword evidence="6" id="KW-0456">Lyase</keyword>
<evidence type="ECO:0000256" key="6">
    <source>
        <dbReference type="ARBA" id="ARBA00023239"/>
    </source>
</evidence>
<evidence type="ECO:0000256" key="4">
    <source>
        <dbReference type="ARBA" id="ARBA00014727"/>
    </source>
</evidence>
<comment type="similarity">
    <text evidence="2">Belongs to the pyruvoyl-dependent arginine decarboxylase family.</text>
</comment>
<dbReference type="SFLD" id="SFLDG01170">
    <property type="entry name" value="Pyruvoyl-dependent_arginine_de"/>
    <property type="match status" value="1"/>
</dbReference>
<evidence type="ECO:0000256" key="7">
    <source>
        <dbReference type="ARBA" id="ARBA00023317"/>
    </source>
</evidence>
<dbReference type="Pfam" id="PF01862">
    <property type="entry name" value="PvlArgDC"/>
    <property type="match status" value="1"/>
</dbReference>
<dbReference type="InterPro" id="IPR016104">
    <property type="entry name" value="Pyr-dep_his/arg-deCO2ase"/>
</dbReference>
<keyword evidence="5" id="KW-0210">Decarboxylase</keyword>
<proteinExistence type="inferred from homology"/>
<evidence type="ECO:0000256" key="5">
    <source>
        <dbReference type="ARBA" id="ARBA00022793"/>
    </source>
</evidence>
<evidence type="ECO:0000313" key="9">
    <source>
        <dbReference type="EMBL" id="PIS42905.1"/>
    </source>
</evidence>
<dbReference type="AlphaFoldDB" id="A0A2H0YWP6"/>
<dbReference type="Proteomes" id="UP000231542">
    <property type="component" value="Unassembled WGS sequence"/>
</dbReference>
<evidence type="ECO:0000256" key="2">
    <source>
        <dbReference type="ARBA" id="ARBA00008611"/>
    </source>
</evidence>
<dbReference type="InterPro" id="IPR002724">
    <property type="entry name" value="Pyruvoyl-dep_arg_deCO2ase"/>
</dbReference>
<organism evidence="9 10">
    <name type="scientific">Candidatus Kerfeldbacteria bacterium CG08_land_8_20_14_0_20_40_16</name>
    <dbReference type="NCBI Taxonomy" id="2014244"/>
    <lineage>
        <taxon>Bacteria</taxon>
        <taxon>Candidatus Kerfeldiibacteriota</taxon>
    </lineage>
</organism>
<dbReference type="EC" id="4.1.1.19" evidence="3"/>
<comment type="catalytic activity">
    <reaction evidence="8">
        <text>L-arginine + H(+) = agmatine + CO2</text>
        <dbReference type="Rhea" id="RHEA:17641"/>
        <dbReference type="ChEBI" id="CHEBI:15378"/>
        <dbReference type="ChEBI" id="CHEBI:16526"/>
        <dbReference type="ChEBI" id="CHEBI:32682"/>
        <dbReference type="ChEBI" id="CHEBI:58145"/>
        <dbReference type="EC" id="4.1.1.19"/>
    </reaction>
</comment>
<keyword evidence="7" id="KW-0670">Pyruvate</keyword>
<dbReference type="GO" id="GO:0008792">
    <property type="term" value="F:arginine decarboxylase activity"/>
    <property type="evidence" value="ECO:0007669"/>
    <property type="project" value="UniProtKB-EC"/>
</dbReference>
<sequence>MKIIIVTGKGKGVTKIAAFDKALLDAGINNYNLIYLSSIIPPHSEIVQSKKYIGGREHFGNKLYVVISKNFQIFRDRECWAGLGWTQTKDGKGLFVEHCDKTNENVICQIKQSLHDMVKNRKESFGKIHYCTSGVRCNNLPVCALTVAIYQEESWDK</sequence>
<dbReference type="SUPFAM" id="SSF56271">
    <property type="entry name" value="Pyruvoyl-dependent histidine and arginine decarboxylases"/>
    <property type="match status" value="1"/>
</dbReference>
<comment type="caution">
    <text evidence="9">The sequence shown here is derived from an EMBL/GenBank/DDBJ whole genome shotgun (WGS) entry which is preliminary data.</text>
</comment>
<evidence type="ECO:0000256" key="3">
    <source>
        <dbReference type="ARBA" id="ARBA00012426"/>
    </source>
</evidence>
<dbReference type="InterPro" id="IPR016105">
    <property type="entry name" value="Pyr-dep_his/arg-deCO2ase_sand"/>
</dbReference>
<name>A0A2H0YWP6_9BACT</name>
<protein>
    <recommendedName>
        <fullName evidence="4">Pyruvoyl-dependent arginine decarboxylase AaxB</fullName>
        <ecNumber evidence="3">4.1.1.19</ecNumber>
    </recommendedName>
</protein>